<keyword evidence="4" id="KW-1003">Cell membrane</keyword>
<sequence length="290" mass="31338">MIFALAAYIMWGFFPAFFPLLLPASPVEILAHRVVWTAVWVTVYLVVTGRWRELANLTRREWAWLGAAGLFISVNWGTYVLAVNTEHVSDAALGYFINPLVSVALGLVFLKERLRPGQSVAVGIAFSAVIYLTFFTGQAPIISLALAASFGGYGLLKKQINVTSTVSVAAETIVMLPVALAYITWLEATGGGTFVGFGATHTALMISSGVVTALPLICFAQGAKKLPLATIGMLQYLTPCMQMLWALAVVGEHFSVHRWIGFAIIGVAVGLYIADLARLQTQRRRSSARA</sequence>
<evidence type="ECO:0000256" key="4">
    <source>
        <dbReference type="ARBA" id="ARBA00022475"/>
    </source>
</evidence>
<accession>A0A1L7D2G0</accession>
<feature type="transmembrane region" description="Helical" evidence="8">
    <location>
        <begin position="168"/>
        <end position="186"/>
    </location>
</feature>
<name>A0A1L7D2G0_9CORY</name>
<proteinExistence type="inferred from homology"/>
<organism evidence="10 11">
    <name type="scientific">Corynebacterium phocae</name>
    <dbReference type="NCBI Taxonomy" id="161895"/>
    <lineage>
        <taxon>Bacteria</taxon>
        <taxon>Bacillati</taxon>
        <taxon>Actinomycetota</taxon>
        <taxon>Actinomycetes</taxon>
        <taxon>Mycobacteriales</taxon>
        <taxon>Corynebacteriaceae</taxon>
        <taxon>Corynebacterium</taxon>
    </lineage>
</organism>
<evidence type="ECO:0000256" key="3">
    <source>
        <dbReference type="ARBA" id="ARBA00022448"/>
    </source>
</evidence>
<dbReference type="PANTHER" id="PTHR22911">
    <property type="entry name" value="ACYL-MALONYL CONDENSING ENZYME-RELATED"/>
    <property type="match status" value="1"/>
</dbReference>
<reference evidence="10 11" key="1">
    <citation type="submission" date="2014-08" db="EMBL/GenBank/DDBJ databases">
        <title>Complete genome sequence of Corynebacterium phocae M408/89/1(T)(=DSM 44612(T)), isolated from the common seal (Phoca vitulina).</title>
        <authorList>
            <person name="Ruckert C."/>
            <person name="Albersmeier A."/>
            <person name="Winkler A."/>
            <person name="Kalinowski J."/>
        </authorList>
    </citation>
    <scope>NUCLEOTIDE SEQUENCE [LARGE SCALE GENOMIC DNA]</scope>
    <source>
        <strain evidence="10 11">M408/89/1</strain>
    </source>
</reference>
<dbReference type="EMBL" id="CP009249">
    <property type="protein sequence ID" value="APT92257.1"/>
    <property type="molecule type" value="Genomic_DNA"/>
</dbReference>
<feature type="transmembrane region" description="Helical" evidence="8">
    <location>
        <begin position="34"/>
        <end position="51"/>
    </location>
</feature>
<feature type="transmembrane region" description="Helical" evidence="8">
    <location>
        <begin position="140"/>
        <end position="156"/>
    </location>
</feature>
<dbReference type="PANTHER" id="PTHR22911:SF137">
    <property type="entry name" value="SOLUTE CARRIER FAMILY 35 MEMBER G2-RELATED"/>
    <property type="match status" value="1"/>
</dbReference>
<dbReference type="Pfam" id="PF00892">
    <property type="entry name" value="EamA"/>
    <property type="match status" value="2"/>
</dbReference>
<evidence type="ECO:0000256" key="5">
    <source>
        <dbReference type="ARBA" id="ARBA00022692"/>
    </source>
</evidence>
<comment type="subcellular location">
    <subcellularLocation>
        <location evidence="1">Cell membrane</location>
        <topology evidence="1">Multi-pass membrane protein</topology>
    </subcellularLocation>
</comment>
<feature type="transmembrane region" description="Helical" evidence="8">
    <location>
        <begin position="117"/>
        <end position="134"/>
    </location>
</feature>
<dbReference type="SUPFAM" id="SSF103481">
    <property type="entry name" value="Multidrug resistance efflux transporter EmrE"/>
    <property type="match status" value="2"/>
</dbReference>
<dbReference type="AlphaFoldDB" id="A0A1L7D2G0"/>
<dbReference type="STRING" id="161895.CPHO_04395"/>
<keyword evidence="3" id="KW-0813">Transport</keyword>
<dbReference type="NCBIfam" id="TIGR00688">
    <property type="entry name" value="rarD"/>
    <property type="match status" value="1"/>
</dbReference>
<feature type="transmembrane region" description="Helical" evidence="8">
    <location>
        <begin position="198"/>
        <end position="219"/>
    </location>
</feature>
<evidence type="ECO:0000256" key="1">
    <source>
        <dbReference type="ARBA" id="ARBA00004651"/>
    </source>
</evidence>
<dbReference type="GO" id="GO:0005886">
    <property type="term" value="C:plasma membrane"/>
    <property type="evidence" value="ECO:0007669"/>
    <property type="project" value="UniProtKB-SubCell"/>
</dbReference>
<evidence type="ECO:0000256" key="6">
    <source>
        <dbReference type="ARBA" id="ARBA00022989"/>
    </source>
</evidence>
<feature type="transmembrane region" description="Helical" evidence="8">
    <location>
        <begin position="259"/>
        <end position="277"/>
    </location>
</feature>
<evidence type="ECO:0000313" key="11">
    <source>
        <dbReference type="Proteomes" id="UP000185491"/>
    </source>
</evidence>
<dbReference type="InterPro" id="IPR004626">
    <property type="entry name" value="RarD"/>
</dbReference>
<evidence type="ECO:0000256" key="7">
    <source>
        <dbReference type="ARBA" id="ARBA00023136"/>
    </source>
</evidence>
<keyword evidence="6 8" id="KW-1133">Transmembrane helix</keyword>
<feature type="domain" description="EamA" evidence="9">
    <location>
        <begin position="143"/>
        <end position="271"/>
    </location>
</feature>
<keyword evidence="7 8" id="KW-0472">Membrane</keyword>
<keyword evidence="5 8" id="KW-0812">Transmembrane</keyword>
<protein>
    <submittedName>
        <fullName evidence="10">Protein rarD</fullName>
    </submittedName>
</protein>
<comment type="similarity">
    <text evidence="2">Belongs to the EamA transporter family.</text>
</comment>
<dbReference type="KEGG" id="cpho:CPHO_04395"/>
<feature type="transmembrane region" description="Helical" evidence="8">
    <location>
        <begin position="63"/>
        <end position="81"/>
    </location>
</feature>
<keyword evidence="11" id="KW-1185">Reference proteome</keyword>
<dbReference type="InterPro" id="IPR000620">
    <property type="entry name" value="EamA_dom"/>
</dbReference>
<dbReference type="InterPro" id="IPR037185">
    <property type="entry name" value="EmrE-like"/>
</dbReference>
<dbReference type="RefSeq" id="WP_075733547.1">
    <property type="nucleotide sequence ID" value="NZ_CP009249.1"/>
</dbReference>
<dbReference type="OrthoDB" id="369870at2"/>
<evidence type="ECO:0000259" key="9">
    <source>
        <dbReference type="Pfam" id="PF00892"/>
    </source>
</evidence>
<feature type="domain" description="EamA" evidence="9">
    <location>
        <begin position="2"/>
        <end position="133"/>
    </location>
</feature>
<evidence type="ECO:0000313" key="10">
    <source>
        <dbReference type="EMBL" id="APT92257.1"/>
    </source>
</evidence>
<evidence type="ECO:0000256" key="8">
    <source>
        <dbReference type="SAM" id="Phobius"/>
    </source>
</evidence>
<feature type="transmembrane region" description="Helical" evidence="8">
    <location>
        <begin position="93"/>
        <end position="110"/>
    </location>
</feature>
<gene>
    <name evidence="10" type="ORF">CPHO_04395</name>
</gene>
<feature type="transmembrane region" description="Helical" evidence="8">
    <location>
        <begin position="226"/>
        <end position="247"/>
    </location>
</feature>
<dbReference type="Proteomes" id="UP000185491">
    <property type="component" value="Chromosome"/>
</dbReference>
<evidence type="ECO:0000256" key="2">
    <source>
        <dbReference type="ARBA" id="ARBA00007362"/>
    </source>
</evidence>